<organism evidence="2">
    <name type="scientific">uncultured Aureispira sp</name>
    <dbReference type="NCBI Taxonomy" id="1331704"/>
    <lineage>
        <taxon>Bacteria</taxon>
        <taxon>Pseudomonadati</taxon>
        <taxon>Bacteroidota</taxon>
        <taxon>Saprospiria</taxon>
        <taxon>Saprospirales</taxon>
        <taxon>Saprospiraceae</taxon>
        <taxon>Aureispira</taxon>
        <taxon>environmental samples</taxon>
    </lineage>
</organism>
<dbReference type="SUPFAM" id="SSF53335">
    <property type="entry name" value="S-adenosyl-L-methionine-dependent methyltransferases"/>
    <property type="match status" value="1"/>
</dbReference>
<evidence type="ECO:0008006" key="3">
    <source>
        <dbReference type="Google" id="ProtNLM"/>
    </source>
</evidence>
<accession>A0A6S6UCG6</accession>
<sequence length="262" mass="29957">MKRIHLFEFEDFQWFPNFLRMCMTNYILTMHRLLGSAEDLAELLSPLLRKTKKTSIVDLCSGAGGPMAEVKQLLEVKHGFSELSLTLTDLYPNTEAAAAINAQKDPSVRYLTEPVDATKAQKTKEGLRTMICSMHHMRPDTAKSILKAAKEDKQPICIFEISDNSMPFFLWWLAIPTSLLMVFFITPFVRPLTFKQVIFTYLIPLIPIFIAWDGAVSNARTYTLEDWEEILADLQSDDYTWEKGRIKGKAGNKMYLIGQAVY</sequence>
<dbReference type="AlphaFoldDB" id="A0A6S6UCG6"/>
<dbReference type="InterPro" id="IPR029063">
    <property type="entry name" value="SAM-dependent_MTases_sf"/>
</dbReference>
<evidence type="ECO:0000313" key="2">
    <source>
        <dbReference type="EMBL" id="CAA6829549.1"/>
    </source>
</evidence>
<proteinExistence type="predicted"/>
<keyword evidence="1" id="KW-1133">Transmembrane helix</keyword>
<protein>
    <recommendedName>
        <fullName evidence="3">Class I SAM-dependent methyltransferase</fullName>
    </recommendedName>
</protein>
<evidence type="ECO:0000256" key="1">
    <source>
        <dbReference type="SAM" id="Phobius"/>
    </source>
</evidence>
<feature type="transmembrane region" description="Helical" evidence="1">
    <location>
        <begin position="194"/>
        <end position="212"/>
    </location>
</feature>
<gene>
    <name evidence="2" type="ORF">HELGO_WM24930</name>
</gene>
<keyword evidence="1" id="KW-0472">Membrane</keyword>
<name>A0A6S6UCG6_9BACT</name>
<reference evidence="2" key="1">
    <citation type="submission" date="2020-01" db="EMBL/GenBank/DDBJ databases">
        <authorList>
            <person name="Meier V. D."/>
            <person name="Meier V D."/>
        </authorList>
    </citation>
    <scope>NUCLEOTIDE SEQUENCE</scope>
    <source>
        <strain evidence="2">HLG_WM_MAG_10</strain>
    </source>
</reference>
<keyword evidence="1" id="KW-0812">Transmembrane</keyword>
<dbReference type="EMBL" id="CACVAQ010000501">
    <property type="protein sequence ID" value="CAA6829549.1"/>
    <property type="molecule type" value="Genomic_DNA"/>
</dbReference>
<feature type="transmembrane region" description="Helical" evidence="1">
    <location>
        <begin position="168"/>
        <end position="188"/>
    </location>
</feature>